<dbReference type="InterPro" id="IPR011545">
    <property type="entry name" value="DEAD/DEAH_box_helicase_dom"/>
</dbReference>
<evidence type="ECO:0000259" key="12">
    <source>
        <dbReference type="PROSITE" id="PS51195"/>
    </source>
</evidence>
<dbReference type="InterPro" id="IPR014014">
    <property type="entry name" value="RNA_helicase_DEAD_Q_motif"/>
</dbReference>
<evidence type="ECO:0000256" key="9">
    <source>
        <dbReference type="PROSITE-ProRule" id="PRU00552"/>
    </source>
</evidence>
<dbReference type="Gene3D" id="3.40.50.300">
    <property type="entry name" value="P-loop containing nucleotide triphosphate hydrolases"/>
    <property type="match status" value="2"/>
</dbReference>
<comment type="catalytic activity">
    <reaction evidence="8">
        <text>ATP + H2O = ADP + phosphate + H(+)</text>
        <dbReference type="Rhea" id="RHEA:13065"/>
        <dbReference type="ChEBI" id="CHEBI:15377"/>
        <dbReference type="ChEBI" id="CHEBI:15378"/>
        <dbReference type="ChEBI" id="CHEBI:30616"/>
        <dbReference type="ChEBI" id="CHEBI:43474"/>
        <dbReference type="ChEBI" id="CHEBI:456216"/>
        <dbReference type="EC" id="3.6.4.13"/>
    </reaction>
</comment>
<feature type="domain" description="Helicase ATP-binding" evidence="10">
    <location>
        <begin position="41"/>
        <end position="219"/>
    </location>
</feature>
<dbReference type="PANTHER" id="PTHR47959">
    <property type="entry name" value="ATP-DEPENDENT RNA HELICASE RHLE-RELATED"/>
    <property type="match status" value="1"/>
</dbReference>
<dbReference type="PANTHER" id="PTHR47959:SF21">
    <property type="entry name" value="DEAD-BOX HELICASE 56"/>
    <property type="match status" value="1"/>
</dbReference>
<sequence>MSFEGEKASVQFHEIGLDDRILKAIAKLGWAEPSLIQEKAIPLFLDGKDVLMKARTGSGKTGAFTIPVIQRILSSKEVNPDLQNTQALILAPTKELSSQIHKVMLQLTSKCSRDVRIVDISSQADISAQKPLLVDFPDIVIATPGRAVAHLKAETLNLKDLKMLVIDEADLMFSCGYEEDVKQVLKSLPKIYQAALASATLSTDVLNLKKLVLHNAVTLKLQESELAPLKQLTHYKHYSEASEKHAVLYSLLKLGLIRGKSIIFVNTVDKCYRLKLFLDQFKISSCILNSELPAASRCHAVAQFNEGVYDIIIASEESFLDDPSVDSRRNKDKEFGLSRGIDFQHVSNIINYEFPESINSYIHRAGRTARGSNKGTVFSFISVKEVSYLNAVESYLKESLGSRESIFKQYTFKMDDMEGFLYRAKDAWKACTKALIREVRLKEIKQEILNSKKLKGFFEENPKDLRTLRHDKKRKAPKTGQHISNVPDYLVPNSLKSVTGLIKIKKAKKKFVPPSTANKKYEAKKKNPLFNMDLAELDEMVPAKKRRK</sequence>
<keyword evidence="2" id="KW-0547">Nucleotide-binding</keyword>
<evidence type="ECO:0000259" key="11">
    <source>
        <dbReference type="PROSITE" id="PS51194"/>
    </source>
</evidence>
<dbReference type="Pfam" id="PF00270">
    <property type="entry name" value="DEAD"/>
    <property type="match status" value="1"/>
</dbReference>
<dbReference type="EC" id="3.6.4.13" evidence="1"/>
<dbReference type="PROSITE" id="PS51194">
    <property type="entry name" value="HELICASE_CTER"/>
    <property type="match status" value="1"/>
</dbReference>
<feature type="short sequence motif" description="Q motif" evidence="9">
    <location>
        <begin position="10"/>
        <end position="38"/>
    </location>
</feature>
<keyword evidence="3" id="KW-0378">Hydrolase</keyword>
<dbReference type="Proteomes" id="UP001307889">
    <property type="component" value="Chromosome 10"/>
</dbReference>
<dbReference type="PROSITE" id="PS51192">
    <property type="entry name" value="HELICASE_ATP_BIND_1"/>
    <property type="match status" value="1"/>
</dbReference>
<evidence type="ECO:0000256" key="6">
    <source>
        <dbReference type="ARBA" id="ARBA00022884"/>
    </source>
</evidence>
<dbReference type="SUPFAM" id="SSF52540">
    <property type="entry name" value="P-loop containing nucleoside triphosphate hydrolases"/>
    <property type="match status" value="2"/>
</dbReference>
<dbReference type="CDD" id="cd18787">
    <property type="entry name" value="SF2_C_DEAD"/>
    <property type="match status" value="1"/>
</dbReference>
<keyword evidence="4 13" id="KW-0347">Helicase</keyword>
<evidence type="ECO:0000256" key="8">
    <source>
        <dbReference type="ARBA" id="ARBA00047984"/>
    </source>
</evidence>
<organism evidence="13 14">
    <name type="scientific">Nesidiocoris tenuis</name>
    <dbReference type="NCBI Taxonomy" id="355587"/>
    <lineage>
        <taxon>Eukaryota</taxon>
        <taxon>Metazoa</taxon>
        <taxon>Ecdysozoa</taxon>
        <taxon>Arthropoda</taxon>
        <taxon>Hexapoda</taxon>
        <taxon>Insecta</taxon>
        <taxon>Pterygota</taxon>
        <taxon>Neoptera</taxon>
        <taxon>Paraneoptera</taxon>
        <taxon>Hemiptera</taxon>
        <taxon>Heteroptera</taxon>
        <taxon>Panheteroptera</taxon>
        <taxon>Cimicomorpha</taxon>
        <taxon>Miridae</taxon>
        <taxon>Dicyphina</taxon>
        <taxon>Nesidiocoris</taxon>
    </lineage>
</organism>
<evidence type="ECO:0000256" key="4">
    <source>
        <dbReference type="ARBA" id="ARBA00022806"/>
    </source>
</evidence>
<protein>
    <recommendedName>
        <fullName evidence="1">RNA helicase</fullName>
        <ecNumber evidence="1">3.6.4.13</ecNumber>
    </recommendedName>
</protein>
<comment type="similarity">
    <text evidence="7">Belongs to the DEAD box helicase family. DDX56/DBP9 subfamily.</text>
</comment>
<reference evidence="13 14" key="1">
    <citation type="submission" date="2023-09" db="EMBL/GenBank/DDBJ databases">
        <title>Nesidiocoris tenuis whole genome shotgun sequence.</title>
        <authorList>
            <person name="Shibata T."/>
            <person name="Shimoda M."/>
            <person name="Kobayashi T."/>
            <person name="Uehara T."/>
        </authorList>
    </citation>
    <scope>NUCLEOTIDE SEQUENCE [LARGE SCALE GENOMIC DNA]</scope>
    <source>
        <strain evidence="13 14">Japan</strain>
    </source>
</reference>
<evidence type="ECO:0000256" key="2">
    <source>
        <dbReference type="ARBA" id="ARBA00022741"/>
    </source>
</evidence>
<evidence type="ECO:0000259" key="10">
    <source>
        <dbReference type="PROSITE" id="PS51192"/>
    </source>
</evidence>
<evidence type="ECO:0000256" key="1">
    <source>
        <dbReference type="ARBA" id="ARBA00012552"/>
    </source>
</evidence>
<keyword evidence="14" id="KW-1185">Reference proteome</keyword>
<gene>
    <name evidence="13" type="ORF">NTJ_11912</name>
</gene>
<dbReference type="InterPro" id="IPR050079">
    <property type="entry name" value="DEAD_box_RNA_helicase"/>
</dbReference>
<evidence type="ECO:0000313" key="14">
    <source>
        <dbReference type="Proteomes" id="UP001307889"/>
    </source>
</evidence>
<feature type="domain" description="Helicase C-terminal" evidence="11">
    <location>
        <begin position="250"/>
        <end position="418"/>
    </location>
</feature>
<dbReference type="PROSITE" id="PS51195">
    <property type="entry name" value="Q_MOTIF"/>
    <property type="match status" value="1"/>
</dbReference>
<evidence type="ECO:0000256" key="7">
    <source>
        <dbReference type="ARBA" id="ARBA00038041"/>
    </source>
</evidence>
<feature type="domain" description="DEAD-box RNA helicase Q" evidence="12">
    <location>
        <begin position="10"/>
        <end position="38"/>
    </location>
</feature>
<evidence type="ECO:0000256" key="5">
    <source>
        <dbReference type="ARBA" id="ARBA00022840"/>
    </source>
</evidence>
<dbReference type="InterPro" id="IPR014001">
    <property type="entry name" value="Helicase_ATP-bd"/>
</dbReference>
<keyword evidence="6" id="KW-0694">RNA-binding</keyword>
<dbReference type="InterPro" id="IPR027417">
    <property type="entry name" value="P-loop_NTPase"/>
</dbReference>
<keyword evidence="5" id="KW-0067">ATP-binding</keyword>
<evidence type="ECO:0000313" key="13">
    <source>
        <dbReference type="EMBL" id="BES99096.1"/>
    </source>
</evidence>
<evidence type="ECO:0000256" key="3">
    <source>
        <dbReference type="ARBA" id="ARBA00022801"/>
    </source>
</evidence>
<dbReference type="SMART" id="SM00487">
    <property type="entry name" value="DEXDc"/>
    <property type="match status" value="1"/>
</dbReference>
<name>A0ABN7B3U6_9HEMI</name>
<dbReference type="EMBL" id="AP028918">
    <property type="protein sequence ID" value="BES99096.1"/>
    <property type="molecule type" value="Genomic_DNA"/>
</dbReference>
<accession>A0ABN7B3U6</accession>
<dbReference type="InterPro" id="IPR001650">
    <property type="entry name" value="Helicase_C-like"/>
</dbReference>
<dbReference type="SMART" id="SM00490">
    <property type="entry name" value="HELICc"/>
    <property type="match status" value="1"/>
</dbReference>
<dbReference type="GO" id="GO:0004386">
    <property type="term" value="F:helicase activity"/>
    <property type="evidence" value="ECO:0007669"/>
    <property type="project" value="UniProtKB-KW"/>
</dbReference>
<proteinExistence type="inferred from homology"/>
<dbReference type="CDD" id="cd17961">
    <property type="entry name" value="DEADc_DDX56"/>
    <property type="match status" value="1"/>
</dbReference>
<dbReference type="Pfam" id="PF00271">
    <property type="entry name" value="Helicase_C"/>
    <property type="match status" value="1"/>
</dbReference>